<evidence type="ECO:0008006" key="4">
    <source>
        <dbReference type="Google" id="ProtNLM"/>
    </source>
</evidence>
<feature type="compositionally biased region" description="Gly residues" evidence="1">
    <location>
        <begin position="256"/>
        <end position="275"/>
    </location>
</feature>
<reference evidence="2 3" key="1">
    <citation type="journal article" date="2013" name="PLoS Genet.">
        <title>Plant-symbiotic fungi as chemical engineers: Multi-genome analysis of the Clavicipitaceae reveals dynamics of alkaloid loci.</title>
        <authorList>
            <person name="Schardl C.L."/>
            <person name="Young C.A."/>
            <person name="Hesse U."/>
            <person name="Amyotte S.G."/>
            <person name="Andreeva K."/>
            <person name="Calie P.J."/>
            <person name="Fleetwood D.J."/>
            <person name="Haws D.C."/>
            <person name="Moore N."/>
            <person name="Oeser B."/>
            <person name="Panaccione D.G."/>
            <person name="Schweri K.K."/>
            <person name="Voisey C.R."/>
            <person name="Farman M.L."/>
            <person name="Jaromczyk J.W."/>
            <person name="Roe B.A."/>
            <person name="O'Sullivan D.M."/>
            <person name="Scott B."/>
            <person name="Tudzynski P."/>
            <person name="An Z."/>
            <person name="Arnaoudova E.G."/>
            <person name="Bullock C.T."/>
            <person name="Charlton N.D."/>
            <person name="Chen L."/>
            <person name="Cox M."/>
            <person name="Dinkins R.D."/>
            <person name="Florea S."/>
            <person name="Glenn A.E."/>
            <person name="Gordon A."/>
            <person name="Gueldener U."/>
            <person name="Harris D.R."/>
            <person name="Hollin W."/>
            <person name="Jaromczyk J."/>
            <person name="Johnson R.D."/>
            <person name="Khan A.K."/>
            <person name="Leistner E."/>
            <person name="Leuchtmann A."/>
            <person name="Li C."/>
            <person name="Liu J."/>
            <person name="Liu J."/>
            <person name="Liu M."/>
            <person name="Mace W."/>
            <person name="Machado C."/>
            <person name="Nagabhyru P."/>
            <person name="Pan J."/>
            <person name="Schmid J."/>
            <person name="Sugawara K."/>
            <person name="Steiner U."/>
            <person name="Takach J.E."/>
            <person name="Tanaka E."/>
            <person name="Webb J.S."/>
            <person name="Wilson E.V."/>
            <person name="Wiseman J.L."/>
            <person name="Yoshida R."/>
            <person name="Zeng Z."/>
        </authorList>
    </citation>
    <scope>NUCLEOTIDE SEQUENCE [LARGE SCALE GENOMIC DNA]</scope>
    <source>
        <strain evidence="2 3">20.1</strain>
    </source>
</reference>
<organism evidence="2 3">
    <name type="scientific">Claviceps purpurea (strain 20.1)</name>
    <name type="common">Ergot fungus</name>
    <name type="synonym">Sphacelia segetum</name>
    <dbReference type="NCBI Taxonomy" id="1111077"/>
    <lineage>
        <taxon>Eukaryota</taxon>
        <taxon>Fungi</taxon>
        <taxon>Dikarya</taxon>
        <taxon>Ascomycota</taxon>
        <taxon>Pezizomycotina</taxon>
        <taxon>Sordariomycetes</taxon>
        <taxon>Hypocreomycetidae</taxon>
        <taxon>Hypocreales</taxon>
        <taxon>Clavicipitaceae</taxon>
        <taxon>Claviceps</taxon>
    </lineage>
</organism>
<dbReference type="OrthoDB" id="1714508at2759"/>
<dbReference type="HOGENOM" id="CLU_064352_1_0_1"/>
<proteinExistence type="predicted"/>
<comment type="caution">
    <text evidence="2">The sequence shown here is derived from an EMBL/GenBank/DDBJ whole genome shotgun (WGS) entry which is preliminary data.</text>
</comment>
<keyword evidence="3" id="KW-1185">Reference proteome</keyword>
<accession>M1W5G0</accession>
<dbReference type="Proteomes" id="UP000016801">
    <property type="component" value="Unassembled WGS sequence"/>
</dbReference>
<gene>
    <name evidence="2" type="ORF">CPUR_07987</name>
</gene>
<sequence length="287" mass="30151">MAVLVAYASSDDEDANTSQVSSPKLSPGQESRVKSSAPNQEASPRTQPPTSSHLPQQEQEQQTPTQPQSQSQEQTTISQLPLGPSLPPSDTNLSSLPEPSPSPSPSLEADTTKPPSSPYSSTRAIMHDLTLPSLPNLTIPSSPPGSPPPATTKKFQQFLHLKRQGTHFNSKLESSTALRNPSLTDKLLSFVDVTGPAQYETTVSLDLYDPTSFPAYAHREKLRKSREVLVKEREGEKVTARGVDFVSASGMSTPVGGGGGAGAGAGAGGGGGGGLVTRAEKRKSGWK</sequence>
<evidence type="ECO:0000256" key="1">
    <source>
        <dbReference type="SAM" id="MobiDB-lite"/>
    </source>
</evidence>
<dbReference type="eggNOG" id="KOG2959">
    <property type="taxonomic scope" value="Eukaryota"/>
</dbReference>
<dbReference type="PANTHER" id="PTHR13464:SF0">
    <property type="entry name" value="SAP30-BINDING PROTEIN"/>
    <property type="match status" value="1"/>
</dbReference>
<dbReference type="PANTHER" id="PTHR13464">
    <property type="entry name" value="TRANSCRIPTIONAL REGULATOR PROTEIN HCNGP"/>
    <property type="match status" value="1"/>
</dbReference>
<feature type="compositionally biased region" description="Low complexity" evidence="1">
    <location>
        <begin position="105"/>
        <end position="122"/>
    </location>
</feature>
<dbReference type="InterPro" id="IPR012479">
    <property type="entry name" value="SAP30BP"/>
</dbReference>
<feature type="compositionally biased region" description="Polar residues" evidence="1">
    <location>
        <begin position="34"/>
        <end position="54"/>
    </location>
</feature>
<feature type="compositionally biased region" description="Pro residues" evidence="1">
    <location>
        <begin position="141"/>
        <end position="150"/>
    </location>
</feature>
<protein>
    <recommendedName>
        <fullName evidence="4">HCNGP-like protein</fullName>
    </recommendedName>
</protein>
<feature type="compositionally biased region" description="Basic and acidic residues" evidence="1">
    <location>
        <begin position="278"/>
        <end position="287"/>
    </location>
</feature>
<dbReference type="AlphaFoldDB" id="M1W5G0"/>
<dbReference type="VEuPathDB" id="FungiDB:CPUR_07987"/>
<dbReference type="GO" id="GO:0005634">
    <property type="term" value="C:nucleus"/>
    <property type="evidence" value="ECO:0007669"/>
    <property type="project" value="TreeGrafter"/>
</dbReference>
<dbReference type="GO" id="GO:0006355">
    <property type="term" value="P:regulation of DNA-templated transcription"/>
    <property type="evidence" value="ECO:0007669"/>
    <property type="project" value="InterPro"/>
</dbReference>
<dbReference type="STRING" id="1111077.M1W5G0"/>
<evidence type="ECO:0000313" key="3">
    <source>
        <dbReference type="Proteomes" id="UP000016801"/>
    </source>
</evidence>
<evidence type="ECO:0000313" key="2">
    <source>
        <dbReference type="EMBL" id="CCE34056.1"/>
    </source>
</evidence>
<name>M1W5G0_CLAP2</name>
<dbReference type="PhylomeDB" id="M1W5G0"/>
<feature type="compositionally biased region" description="Low complexity" evidence="1">
    <location>
        <begin position="55"/>
        <end position="83"/>
    </location>
</feature>
<dbReference type="Pfam" id="PF07818">
    <property type="entry name" value="HCNGP"/>
    <property type="match status" value="1"/>
</dbReference>
<feature type="region of interest" description="Disordered" evidence="1">
    <location>
        <begin position="1"/>
        <end position="152"/>
    </location>
</feature>
<feature type="region of interest" description="Disordered" evidence="1">
    <location>
        <begin position="256"/>
        <end position="287"/>
    </location>
</feature>
<dbReference type="EMBL" id="CAGA01000074">
    <property type="protein sequence ID" value="CCE34056.1"/>
    <property type="molecule type" value="Genomic_DNA"/>
</dbReference>